<gene>
    <name evidence="2" type="ORF">MN116_003780</name>
</gene>
<dbReference type="Proteomes" id="UP001292079">
    <property type="component" value="Unassembled WGS sequence"/>
</dbReference>
<evidence type="ECO:0000313" key="3">
    <source>
        <dbReference type="Proteomes" id="UP001292079"/>
    </source>
</evidence>
<reference evidence="2" key="1">
    <citation type="submission" date="2022-04" db="EMBL/GenBank/DDBJ databases">
        <authorList>
            <person name="Xu L."/>
            <person name="Lv Z."/>
        </authorList>
    </citation>
    <scope>NUCLEOTIDE SEQUENCE</scope>
    <source>
        <strain evidence="2">LV_2022a</strain>
    </source>
</reference>
<evidence type="ECO:0000256" key="1">
    <source>
        <dbReference type="SAM" id="SignalP"/>
    </source>
</evidence>
<protein>
    <submittedName>
        <fullName evidence="2">Uncharacterized protein</fullName>
    </submittedName>
</protein>
<keyword evidence="1" id="KW-0732">Signal</keyword>
<feature type="chain" id="PRO_5042063806" evidence="1">
    <location>
        <begin position="19"/>
        <end position="101"/>
    </location>
</feature>
<dbReference type="EMBL" id="JALJAT010000002">
    <property type="protein sequence ID" value="KAK4472537.1"/>
    <property type="molecule type" value="Genomic_DNA"/>
</dbReference>
<keyword evidence="3" id="KW-1185">Reference proteome</keyword>
<evidence type="ECO:0000313" key="2">
    <source>
        <dbReference type="EMBL" id="KAK4472537.1"/>
    </source>
</evidence>
<sequence length="101" mass="11608">MLQVLTIVLISSCTVTFGVTSRQECSSRLRTSMTYCFQQSLWITGTYQISSELKSMRDNCINNLNCRPKAKDCLLSELQSPKFNECPLERTYIKSVDRLIK</sequence>
<feature type="signal peptide" evidence="1">
    <location>
        <begin position="1"/>
        <end position="18"/>
    </location>
</feature>
<proteinExistence type="predicted"/>
<organism evidence="2 3">
    <name type="scientific">Schistosoma mekongi</name>
    <name type="common">Parasitic worm</name>
    <dbReference type="NCBI Taxonomy" id="38744"/>
    <lineage>
        <taxon>Eukaryota</taxon>
        <taxon>Metazoa</taxon>
        <taxon>Spiralia</taxon>
        <taxon>Lophotrochozoa</taxon>
        <taxon>Platyhelminthes</taxon>
        <taxon>Trematoda</taxon>
        <taxon>Digenea</taxon>
        <taxon>Strigeidida</taxon>
        <taxon>Schistosomatoidea</taxon>
        <taxon>Schistosomatidae</taxon>
        <taxon>Schistosoma</taxon>
    </lineage>
</organism>
<name>A0AAE1ZFU7_SCHME</name>
<accession>A0AAE1ZFU7</accession>
<dbReference type="AlphaFoldDB" id="A0AAE1ZFU7"/>
<comment type="caution">
    <text evidence="2">The sequence shown here is derived from an EMBL/GenBank/DDBJ whole genome shotgun (WGS) entry which is preliminary data.</text>
</comment>
<reference evidence="2" key="2">
    <citation type="journal article" date="2023" name="Infect Dis Poverty">
        <title>Chromosome-scale genome of the human blood fluke Schistosoma mekongi and its implications for public health.</title>
        <authorList>
            <person name="Zhou M."/>
            <person name="Xu L."/>
            <person name="Xu D."/>
            <person name="Chen W."/>
            <person name="Khan J."/>
            <person name="Hu Y."/>
            <person name="Huang H."/>
            <person name="Wei H."/>
            <person name="Zhang Y."/>
            <person name="Chusongsang P."/>
            <person name="Tanasarnprasert K."/>
            <person name="Hu X."/>
            <person name="Limpanont Y."/>
            <person name="Lv Z."/>
        </authorList>
    </citation>
    <scope>NUCLEOTIDE SEQUENCE</scope>
    <source>
        <strain evidence="2">LV_2022a</strain>
    </source>
</reference>